<dbReference type="RefSeq" id="WP_036871776.1">
    <property type="nucleotide sequence ID" value="NZ_JRNN01000027.1"/>
</dbReference>
<reference evidence="2 3" key="1">
    <citation type="submission" date="2014-07" db="EMBL/GenBank/DDBJ databases">
        <authorList>
            <person name="McCorrison J."/>
            <person name="Sanka R."/>
            <person name="Torralba M."/>
            <person name="Gillis M."/>
            <person name="Haft D.H."/>
            <person name="Methe B."/>
            <person name="Sutton G."/>
            <person name="Nelson K.E."/>
        </authorList>
    </citation>
    <scope>NUCLEOTIDE SEQUENCE [LARGE SCALE GENOMIC DNA]</scope>
    <source>
        <strain evidence="2 3">DNF00853</strain>
    </source>
</reference>
<evidence type="ECO:0000256" key="1">
    <source>
        <dbReference type="SAM" id="MobiDB-lite"/>
    </source>
</evidence>
<feature type="region of interest" description="Disordered" evidence="1">
    <location>
        <begin position="50"/>
        <end position="73"/>
    </location>
</feature>
<evidence type="ECO:0000313" key="2">
    <source>
        <dbReference type="EMBL" id="KGF36404.1"/>
    </source>
</evidence>
<proteinExistence type="predicted"/>
<protein>
    <submittedName>
        <fullName evidence="2">Uncharacterized protein</fullName>
    </submittedName>
</protein>
<organism evidence="2 3">
    <name type="scientific">Hoylesella buccalis DNF00853</name>
    <dbReference type="NCBI Taxonomy" id="1401074"/>
    <lineage>
        <taxon>Bacteria</taxon>
        <taxon>Pseudomonadati</taxon>
        <taxon>Bacteroidota</taxon>
        <taxon>Bacteroidia</taxon>
        <taxon>Bacteroidales</taxon>
        <taxon>Prevotellaceae</taxon>
        <taxon>Hoylesella</taxon>
    </lineage>
</organism>
<accession>A0A096BTA6</accession>
<dbReference type="AlphaFoldDB" id="A0A096BTA6"/>
<gene>
    <name evidence="2" type="ORF">HMPREF2137_01960</name>
</gene>
<sequence length="123" mass="13945">MNDKPNTMMSNKPTEMMRTIPASTVRKIDVITNPGANMVRRDMLTLMLAEVDGSKPKRERTDEDGNDHGGTMRVDATCCDAEVRYPTDSNLLEDGSKLIDRLLDKFCTRHNIKKPQIHRAEAR</sequence>
<feature type="compositionally biased region" description="Basic and acidic residues" evidence="1">
    <location>
        <begin position="52"/>
        <end position="67"/>
    </location>
</feature>
<evidence type="ECO:0000313" key="3">
    <source>
        <dbReference type="Proteomes" id="UP000029556"/>
    </source>
</evidence>
<name>A0A096BTA6_9BACT</name>
<dbReference type="Proteomes" id="UP000029556">
    <property type="component" value="Unassembled WGS sequence"/>
</dbReference>
<dbReference type="EMBL" id="JRNN01000027">
    <property type="protein sequence ID" value="KGF36404.1"/>
    <property type="molecule type" value="Genomic_DNA"/>
</dbReference>
<comment type="caution">
    <text evidence="2">The sequence shown here is derived from an EMBL/GenBank/DDBJ whole genome shotgun (WGS) entry which is preliminary data.</text>
</comment>